<evidence type="ECO:0000313" key="3">
    <source>
        <dbReference type="Proteomes" id="UP000246077"/>
    </source>
</evidence>
<organism evidence="2 3">
    <name type="scientific">Zavarzinia compransoris</name>
    <dbReference type="NCBI Taxonomy" id="1264899"/>
    <lineage>
        <taxon>Bacteria</taxon>
        <taxon>Pseudomonadati</taxon>
        <taxon>Pseudomonadota</taxon>
        <taxon>Alphaproteobacteria</taxon>
        <taxon>Rhodospirillales</taxon>
        <taxon>Zavarziniaceae</taxon>
        <taxon>Zavarzinia</taxon>
    </lineage>
</organism>
<gene>
    <name evidence="2" type="ORF">DKG75_06245</name>
</gene>
<sequence length="143" mass="15579">MIEIVAAGLDGDQPGIVAGSDLRVLISGGPAPGRMLAALVILDRHGAGRLDAVARLIRASGTVPPDTRLTPQRRCRLRQVLRALDGHCTGAAYRAIAEALFGLRRIAAFPWKTCPLRDTTIRLVRDGLALLRGGYRRLLRRRR</sequence>
<evidence type="ECO:0000259" key="1">
    <source>
        <dbReference type="Pfam" id="PF10074"/>
    </source>
</evidence>
<dbReference type="OrthoDB" id="7261891at2"/>
<dbReference type="Proteomes" id="UP000246077">
    <property type="component" value="Unassembled WGS sequence"/>
</dbReference>
<evidence type="ECO:0000313" key="2">
    <source>
        <dbReference type="EMBL" id="PWR21599.1"/>
    </source>
</evidence>
<keyword evidence="3" id="KW-1185">Reference proteome</keyword>
<name>A0A317E3P5_9PROT</name>
<reference evidence="3" key="1">
    <citation type="submission" date="2018-05" db="EMBL/GenBank/DDBJ databases">
        <title>Zavarzinia sp. HR-AS.</title>
        <authorList>
            <person name="Lee Y."/>
            <person name="Jeon C.O."/>
        </authorList>
    </citation>
    <scope>NUCLEOTIDE SEQUENCE [LARGE SCALE GENOMIC DNA]</scope>
    <source>
        <strain evidence="3">DSM 1231</strain>
    </source>
</reference>
<comment type="caution">
    <text evidence="2">The sequence shown here is derived from an EMBL/GenBank/DDBJ whole genome shotgun (WGS) entry which is preliminary data.</text>
</comment>
<dbReference type="AlphaFoldDB" id="A0A317E3P5"/>
<dbReference type="RefSeq" id="WP_109920244.1">
    <property type="nucleotide sequence ID" value="NZ_QGLF01000002.1"/>
</dbReference>
<feature type="domain" description="T6SS Transcription factor RovC-like DNA binding" evidence="1">
    <location>
        <begin position="42"/>
        <end position="140"/>
    </location>
</feature>
<dbReference type="InterPro" id="IPR018754">
    <property type="entry name" value="RovC-like_DNA-bd"/>
</dbReference>
<protein>
    <recommendedName>
        <fullName evidence="1">T6SS Transcription factor RovC-like DNA binding domain-containing protein</fullName>
    </recommendedName>
</protein>
<accession>A0A317E3P5</accession>
<proteinExistence type="predicted"/>
<dbReference type="Pfam" id="PF10074">
    <property type="entry name" value="RovC_DNA-bd"/>
    <property type="match status" value="1"/>
</dbReference>
<dbReference type="EMBL" id="QGLF01000002">
    <property type="protein sequence ID" value="PWR21599.1"/>
    <property type="molecule type" value="Genomic_DNA"/>
</dbReference>